<feature type="coiled-coil region" evidence="8">
    <location>
        <begin position="1353"/>
        <end position="1401"/>
    </location>
</feature>
<feature type="compositionally biased region" description="Polar residues" evidence="9">
    <location>
        <begin position="799"/>
        <end position="820"/>
    </location>
</feature>
<feature type="coiled-coil region" evidence="8">
    <location>
        <begin position="1526"/>
        <end position="1567"/>
    </location>
</feature>
<dbReference type="GO" id="GO:0003777">
    <property type="term" value="F:microtubule motor activity"/>
    <property type="evidence" value="ECO:0007669"/>
    <property type="project" value="InterPro"/>
</dbReference>
<dbReference type="InterPro" id="IPR043001">
    <property type="entry name" value="IP5_2-K_N_lobe"/>
</dbReference>
<feature type="coiled-coil region" evidence="8">
    <location>
        <begin position="1024"/>
        <end position="1172"/>
    </location>
</feature>
<feature type="compositionally biased region" description="Low complexity" evidence="9">
    <location>
        <begin position="1473"/>
        <end position="1492"/>
    </location>
</feature>
<reference evidence="11 12" key="1">
    <citation type="journal article" date="2019" name="Fungal Biol. Biotechnol.">
        <title>Draft genome sequence of fastidious pathogen Ceratobasidium theobromae, which causes vascular-streak dieback in Theobroma cacao.</title>
        <authorList>
            <person name="Ali S.S."/>
            <person name="Asman A."/>
            <person name="Shao J."/>
            <person name="Firmansyah A.P."/>
            <person name="Susilo A.W."/>
            <person name="Rosmana A."/>
            <person name="McMahon P."/>
            <person name="Junaid M."/>
            <person name="Guest D."/>
            <person name="Kheng T.Y."/>
            <person name="Meinhardt L.W."/>
            <person name="Bailey B.A."/>
        </authorList>
    </citation>
    <scope>NUCLEOTIDE SEQUENCE [LARGE SCALE GENOMIC DNA]</scope>
    <source>
        <strain evidence="11 12">CT2</strain>
    </source>
</reference>
<accession>A0A5N5QXD8</accession>
<proteinExistence type="inferred from homology"/>
<dbReference type="Pfam" id="PF06090">
    <property type="entry name" value="Ins_P5_2-kin"/>
    <property type="match status" value="1"/>
</dbReference>
<dbReference type="InterPro" id="IPR027640">
    <property type="entry name" value="Kinesin-like_fam"/>
</dbReference>
<dbReference type="Gene3D" id="1.10.287.1490">
    <property type="match status" value="1"/>
</dbReference>
<feature type="coiled-coil region" evidence="8">
    <location>
        <begin position="1638"/>
        <end position="1676"/>
    </location>
</feature>
<dbReference type="GO" id="GO:0007052">
    <property type="term" value="P:mitotic spindle organization"/>
    <property type="evidence" value="ECO:0007669"/>
    <property type="project" value="TreeGrafter"/>
</dbReference>
<dbReference type="GO" id="GO:0035299">
    <property type="term" value="F:inositol-1,3,4,5,6-pentakisphosphate 2-kinase activity"/>
    <property type="evidence" value="ECO:0007669"/>
    <property type="project" value="UniProtKB-EC"/>
</dbReference>
<dbReference type="GO" id="GO:0005524">
    <property type="term" value="F:ATP binding"/>
    <property type="evidence" value="ECO:0007669"/>
    <property type="project" value="UniProtKB-UniRule"/>
</dbReference>
<keyword evidence="4 7" id="KW-0547">Nucleotide-binding</keyword>
<evidence type="ECO:0000256" key="6">
    <source>
        <dbReference type="ARBA" id="ARBA00023054"/>
    </source>
</evidence>
<dbReference type="Pfam" id="PF00225">
    <property type="entry name" value="Kinesin"/>
    <property type="match status" value="2"/>
</dbReference>
<evidence type="ECO:0000256" key="1">
    <source>
        <dbReference type="ARBA" id="ARBA00001774"/>
    </source>
</evidence>
<dbReference type="InterPro" id="IPR019821">
    <property type="entry name" value="Kinesin_motor_CS"/>
</dbReference>
<dbReference type="GO" id="GO:0008017">
    <property type="term" value="F:microtubule binding"/>
    <property type="evidence" value="ECO:0007669"/>
    <property type="project" value="InterPro"/>
</dbReference>
<evidence type="ECO:0000256" key="2">
    <source>
        <dbReference type="ARBA" id="ARBA00004496"/>
    </source>
</evidence>
<feature type="compositionally biased region" description="Acidic residues" evidence="9">
    <location>
        <begin position="163"/>
        <end position="187"/>
    </location>
</feature>
<dbReference type="EMBL" id="SSOP01000002">
    <property type="protein sequence ID" value="KAB5596243.1"/>
    <property type="molecule type" value="Genomic_DNA"/>
</dbReference>
<feature type="region of interest" description="Disordered" evidence="9">
    <location>
        <begin position="1403"/>
        <end position="1457"/>
    </location>
</feature>
<dbReference type="Gene3D" id="3.40.850.10">
    <property type="entry name" value="Kinesin motor domain"/>
    <property type="match status" value="1"/>
</dbReference>
<evidence type="ECO:0000313" key="11">
    <source>
        <dbReference type="EMBL" id="KAB5596243.1"/>
    </source>
</evidence>
<feature type="region of interest" description="Disordered" evidence="9">
    <location>
        <begin position="2260"/>
        <end position="2323"/>
    </location>
</feature>
<feature type="coiled-coil region" evidence="8">
    <location>
        <begin position="1709"/>
        <end position="1747"/>
    </location>
</feature>
<evidence type="ECO:0000256" key="9">
    <source>
        <dbReference type="SAM" id="MobiDB-lite"/>
    </source>
</evidence>
<keyword evidence="3" id="KW-0963">Cytoplasm</keyword>
<keyword evidence="12" id="KW-1185">Reference proteome</keyword>
<feature type="compositionally biased region" description="Pro residues" evidence="9">
    <location>
        <begin position="2260"/>
        <end position="2285"/>
    </location>
</feature>
<evidence type="ECO:0000256" key="3">
    <source>
        <dbReference type="ARBA" id="ARBA00022490"/>
    </source>
</evidence>
<feature type="region of interest" description="Disordered" evidence="9">
    <location>
        <begin position="129"/>
        <end position="191"/>
    </location>
</feature>
<comment type="catalytic activity">
    <reaction evidence="1">
        <text>1D-myo-inositol 1,3,4,5,6-pentakisphosphate + ATP = 1D-myo-inositol hexakisphosphate + ADP + H(+)</text>
        <dbReference type="Rhea" id="RHEA:20313"/>
        <dbReference type="ChEBI" id="CHEBI:15378"/>
        <dbReference type="ChEBI" id="CHEBI:30616"/>
        <dbReference type="ChEBI" id="CHEBI:57733"/>
        <dbReference type="ChEBI" id="CHEBI:58130"/>
        <dbReference type="ChEBI" id="CHEBI:456216"/>
        <dbReference type="EC" id="2.7.1.158"/>
    </reaction>
</comment>
<dbReference type="GO" id="GO:0005737">
    <property type="term" value="C:cytoplasm"/>
    <property type="evidence" value="ECO:0007669"/>
    <property type="project" value="UniProtKB-SubCell"/>
</dbReference>
<evidence type="ECO:0000256" key="5">
    <source>
        <dbReference type="ARBA" id="ARBA00022840"/>
    </source>
</evidence>
<dbReference type="InterPro" id="IPR036961">
    <property type="entry name" value="Kinesin_motor_dom_sf"/>
</dbReference>
<keyword evidence="6 8" id="KW-0175">Coiled coil</keyword>
<sequence length="2458" mass="271904">MPPLNESRNLKENKPKLTKRRPPPQSLAHDSTPDLSATSPKYWKYISEGGATIVFSYRGPAHPVFSHSVIRLRKAVRDVPHAMNLKQLEESGVKVGEVDGPGNSEFVKQEEGTILRPLEMAQQVRLLGKGSNDSLRSVGSTRSAHGTRRAANSLYPPGPESDSGAESDWADDVEESLGEEEQPDDPTIEFQTRVTSKLVPLRFLPRLDSARVGKRWIEELARVSERERPAARRKVDGIDLKRKKGVVADDLVGWEGWAVEIKNQPKWGFLPSPAHLSPETAPYKLTRCRYCMHAYHPSRAETHEERGNSYCPLDLFSGDAARVRKALGALWDAWEASGGTVNNLKIFVKGKILKPKHNTPGDFGDLSEFLQPGEEGMRAVFVETLGRMLDGSPLLAKLSLLMRSLDGLDIEGVEKLWKEAKHFEMVGLTPPIAADEDEPSLDDWEGFVTEYLEHGPYVSSDPYPTSPPREESLRYWLTSYLMSATFKDCSVMLRFPPGKVTQDWTFENEHRDVGGPLMTAIDLDPKSMRRLQKWFDLDREIVNGYAAAVEEGRAQGVAVRIRPGNEHDLTHIPVRFQRTVVHATNGTTVAVDATPATNPAPGSAAPPAKKQIFTFDQAHAPGTSQYQLFTSTAAPLVDRFVQGFNCTVLAYGQTSSGKTYTMSGVDLEADPLDPSNGMGIIPRAVATIFAKTRELKEERGAAWQCIVKASFVELYNEDLIDLLADDATGRREVQIREDKDGTIIWGGLREVPVKGVQDVLNLIRHGTSLRRTSETDMNAQSSRSHAIFSLTLVQKKYTGSSPLPRSSLQTPAAASGRTSPMPSPSRLARPGSMFVGKDNSGRVSSPTFGRPATPSFASAMGRGGGMRPASAMALRPPGGRPASPDEDEKSGGGEWVSVVSKFHFVDLAGSERLKRTAAQGDRVKEGISINGGLLALGNVISALGDPSKSRTFGGHVHVPYRDSKLTRLLQDSLGGNAHTLMIACVSPAEYNVAETVNTLKYANRARNIRNRAEIKEKEEGWEDLEWLQGQVSKLRKEIKALREGGAVPSTSSASGVNTAEAEAKERELQILQNEYDDMRQRLAGTSEELARLRLTLEDRGGATGGAGKYEEIVAPVIEEYEKQISHMETQIALQKTAVRHTENELADKEAELEEIQKRANQADSYIEELRLRLGKAAEQERSRESYVRDLEQQIKSFTESSTTTSDSLLELQKELSRYKETESTNSHYITELEGRLARQDKDIESLKRDMAKLERELADSRARCETMDSLLETIRAERESERKDREEWIKVLEGREKKVEILEAKMAEVEKERTELQAERERLGSVVGGVERARRSIEFSPPINGTGEGVVVVDRTGAELEELKKKHAETLQELNAVNARYQDALHDISDLYAQINEAKLQAPTLPPVPVQPSVEVGPTEEIQSTTSNSRRRAGSRGDTLDSPSLRPRGADSPALGGQRRLFFRQAASSESLQAGSRSQSLSLSQELSSARSPKTPWSAIEGSSPVAGDGVNGIGKMGHKPQLSLQISAERSAEDLEKEIKSLQAILKAREAEIVALENTIKENEREASFRALSSGADAKLANGDEINLNGLFPHINGDFNPRESLSPETMKNFAQIRKSLELAPGRGMSVDLSLSRLDELMRSMAKKESQHRELVDELNAELSKLKKQHEELTTLSRHQTLNMSAEMDALKTRLEESDESRVTIAAELDQIRTREKELQDQLRIANESHESEIASLKAEHEAELQRRDTALQARVSELQGGHETALAQASSLLATTRHEYAESLSAMQSEHDDDLRKQTQDHDAAVAAMKSEHQALLEQLRASHAAALSAQASESEATATRIREEHQAALERLKVEHAETLSRVEDEGAVALQRLKGEQAAALKQAEIAREGSLADSMSTQALAIQQLQEEHSAAIARKEVAIKEDLERIKAEHARVLKRREEDYEAGLKSATARHETAIEDIRKAHAMELERLSSQLQVAAASHASALEQMRATHEEALRRKTQEHTAAMNEKELSYQHSLAQLKASHQAELAATQLTLVSNQVEHKDALDSAIAERNDQFARLREEHEQKVAQLQEQHAKDKAELQDKHELVVAELAEHKAKLEEAAQAQTAWSADVESGKEAHAAALDKLGRELGQVTESRAALSAELEALRAELDKAHSEQAALAEESTRHQETADELEHQREAVSGLQSELQKAAEEREALEAEKYKQEALIKELQAQLAATKAQPSPELALMDNYYHAGRNVTYARANGLPPAKLPPLTPPPSIPPPPLPTSIPPVPSIPESATTRTITTSTSSHGDSTVESSIAPSQLQDPNASAALEKQARQLDEAQAMIKTLNKQLTHCEGDLQAHMDLVATLETSLSDSERNLRKSRNQSMELVKERDSLISQVQGLRVQLEEAQQEITQVRRSVVEEKHSLEQRLDDERRAKDRARQQLESRMEELQRRKSKFACI</sequence>
<dbReference type="GO" id="GO:0007018">
    <property type="term" value="P:microtubule-based movement"/>
    <property type="evidence" value="ECO:0007669"/>
    <property type="project" value="InterPro"/>
</dbReference>
<dbReference type="InterPro" id="IPR009286">
    <property type="entry name" value="Ins_P5_2-kin"/>
</dbReference>
<dbReference type="PRINTS" id="PR00380">
    <property type="entry name" value="KINESINHEAVY"/>
</dbReference>
<dbReference type="SUPFAM" id="SSF52540">
    <property type="entry name" value="P-loop containing nucleoside triphosphate hydrolases"/>
    <property type="match status" value="1"/>
</dbReference>
<feature type="region of interest" description="Disordered" evidence="9">
    <location>
        <begin position="1473"/>
        <end position="1517"/>
    </location>
</feature>
<feature type="domain" description="Kinesin motor" evidence="10">
    <location>
        <begin position="554"/>
        <end position="1008"/>
    </location>
</feature>
<feature type="region of interest" description="Disordered" evidence="9">
    <location>
        <begin position="2420"/>
        <end position="2445"/>
    </location>
</feature>
<dbReference type="PROSITE" id="PS00411">
    <property type="entry name" value="KINESIN_MOTOR_1"/>
    <property type="match status" value="1"/>
</dbReference>
<evidence type="ECO:0000313" key="12">
    <source>
        <dbReference type="Proteomes" id="UP000383932"/>
    </source>
</evidence>
<feature type="binding site" evidence="7">
    <location>
        <begin position="652"/>
        <end position="659"/>
    </location>
    <ligand>
        <name>ATP</name>
        <dbReference type="ChEBI" id="CHEBI:30616"/>
    </ligand>
</feature>
<comment type="similarity">
    <text evidence="7">Belongs to the TRAFAC class myosin-kinesin ATPase superfamily. Kinesin family.</text>
</comment>
<dbReference type="InterPro" id="IPR027417">
    <property type="entry name" value="P-loop_NTPase"/>
</dbReference>
<dbReference type="GO" id="GO:0051231">
    <property type="term" value="P:spindle elongation"/>
    <property type="evidence" value="ECO:0007669"/>
    <property type="project" value="TreeGrafter"/>
</dbReference>
<dbReference type="PROSITE" id="PS50067">
    <property type="entry name" value="KINESIN_MOTOR_2"/>
    <property type="match status" value="1"/>
</dbReference>
<name>A0A5N5QXD8_9AGAM</name>
<dbReference type="SMART" id="SM00129">
    <property type="entry name" value="KISc"/>
    <property type="match status" value="1"/>
</dbReference>
<feature type="compositionally biased region" description="Polar residues" evidence="9">
    <location>
        <begin position="2302"/>
        <end position="2320"/>
    </location>
</feature>
<organism evidence="11 12">
    <name type="scientific">Ceratobasidium theobromae</name>
    <dbReference type="NCBI Taxonomy" id="1582974"/>
    <lineage>
        <taxon>Eukaryota</taxon>
        <taxon>Fungi</taxon>
        <taxon>Dikarya</taxon>
        <taxon>Basidiomycota</taxon>
        <taxon>Agaricomycotina</taxon>
        <taxon>Agaricomycetes</taxon>
        <taxon>Cantharellales</taxon>
        <taxon>Ceratobasidiaceae</taxon>
        <taxon>Ceratobasidium</taxon>
    </lineage>
</organism>
<dbReference type="Gene3D" id="3.30.200.110">
    <property type="entry name" value="Inositol-pentakisphosphate 2-kinase, N-lobe"/>
    <property type="match status" value="1"/>
</dbReference>
<feature type="coiled-coil region" evidence="8">
    <location>
        <begin position="2138"/>
        <end position="2231"/>
    </location>
</feature>
<evidence type="ECO:0000256" key="8">
    <source>
        <dbReference type="SAM" id="Coils"/>
    </source>
</evidence>
<comment type="subcellular location">
    <subcellularLocation>
        <location evidence="2">Cytoplasm</location>
    </subcellularLocation>
</comment>
<evidence type="ECO:0000256" key="7">
    <source>
        <dbReference type="PROSITE-ProRule" id="PRU00283"/>
    </source>
</evidence>
<feature type="region of interest" description="Disordered" evidence="9">
    <location>
        <begin position="799"/>
        <end position="893"/>
    </location>
</feature>
<feature type="coiled-coil region" evidence="8">
    <location>
        <begin position="1229"/>
        <end position="1326"/>
    </location>
</feature>
<dbReference type="GO" id="GO:0005875">
    <property type="term" value="C:microtubule associated complex"/>
    <property type="evidence" value="ECO:0007669"/>
    <property type="project" value="TreeGrafter"/>
</dbReference>
<feature type="compositionally biased region" description="Polar residues" evidence="9">
    <location>
        <begin position="131"/>
        <end position="144"/>
    </location>
</feature>
<dbReference type="PANTHER" id="PTHR47969:SF15">
    <property type="entry name" value="CHROMOSOME-ASSOCIATED KINESIN KIF4A-RELATED"/>
    <property type="match status" value="1"/>
</dbReference>
<evidence type="ECO:0000259" key="10">
    <source>
        <dbReference type="PROSITE" id="PS50067"/>
    </source>
</evidence>
<feature type="region of interest" description="Disordered" evidence="9">
    <location>
        <begin position="1"/>
        <end position="38"/>
    </location>
</feature>
<protein>
    <submittedName>
        <fullName evidence="11">Kinesin-like protein</fullName>
    </submittedName>
</protein>
<keyword evidence="7" id="KW-0505">Motor protein</keyword>
<feature type="coiled-coil region" evidence="8">
    <location>
        <begin position="2049"/>
        <end position="2112"/>
    </location>
</feature>
<dbReference type="InterPro" id="IPR001752">
    <property type="entry name" value="Kinesin_motor_dom"/>
</dbReference>
<feature type="compositionally biased region" description="Low complexity" evidence="9">
    <location>
        <begin position="2286"/>
        <end position="2301"/>
    </location>
</feature>
<feature type="coiled-coil region" evidence="8">
    <location>
        <begin position="1906"/>
        <end position="1945"/>
    </location>
</feature>
<keyword evidence="5 7" id="KW-0067">ATP-binding</keyword>
<dbReference type="PANTHER" id="PTHR47969">
    <property type="entry name" value="CHROMOSOME-ASSOCIATED KINESIN KIF4A-RELATED"/>
    <property type="match status" value="1"/>
</dbReference>
<dbReference type="OrthoDB" id="3176171at2759"/>
<dbReference type="Proteomes" id="UP000383932">
    <property type="component" value="Unassembled WGS sequence"/>
</dbReference>
<comment type="caution">
    <text evidence="11">The sequence shown here is derived from an EMBL/GenBank/DDBJ whole genome shotgun (WGS) entry which is preliminary data.</text>
</comment>
<evidence type="ECO:0000256" key="4">
    <source>
        <dbReference type="ARBA" id="ARBA00022741"/>
    </source>
</evidence>
<gene>
    <name evidence="11" type="ORF">CTheo_228</name>
</gene>